<evidence type="ECO:0000313" key="3">
    <source>
        <dbReference type="Proteomes" id="UP000664203"/>
    </source>
</evidence>
<evidence type="ECO:0000313" key="2">
    <source>
        <dbReference type="EMBL" id="CAF9916136.1"/>
    </source>
</evidence>
<dbReference type="AlphaFoldDB" id="A0A8H3EYZ6"/>
<dbReference type="SUPFAM" id="SSF89372">
    <property type="entry name" value="Fucose-specific lectin"/>
    <property type="match status" value="1"/>
</dbReference>
<proteinExistence type="predicted"/>
<reference evidence="2" key="1">
    <citation type="submission" date="2021-03" db="EMBL/GenBank/DDBJ databases">
        <authorList>
            <person name="Tagirdzhanova G."/>
        </authorList>
    </citation>
    <scope>NUCLEOTIDE SEQUENCE</scope>
</reference>
<dbReference type="EMBL" id="CAJPDR010000088">
    <property type="protein sequence ID" value="CAF9916136.1"/>
    <property type="molecule type" value="Genomic_DNA"/>
</dbReference>
<evidence type="ECO:0008006" key="4">
    <source>
        <dbReference type="Google" id="ProtNLM"/>
    </source>
</evidence>
<protein>
    <recommendedName>
        <fullName evidence="4">Fucose-specific lectin</fullName>
    </recommendedName>
</protein>
<sequence>MASTVYRYGRTVTSGDGLQVYPSAIGLHQLPESLGIEATPVELGPSPGPQTLPIPQKELALDRATTAQFQLASSSDLKVPSGSRSSSKSKRLLPLVMAAIIVAVIVLALAIPLALQLRKPSKPRSLVNSNSTTRILNILPTSGPFNGTGLALTTLNLTSIPDLSLFYQDYNSQIRRLHSIELSPFTGGFPIVASNARNATPLTSLTYPTNYGALNSHLYYIDINDTLQELYSTDHLTTWQLGSLGDCKIMASVSSTALAAFFSDHWLGQDGNGTGIRLYYGAPDNQIHELALFPNVGSQCFSQFVFSGTNGNAGFTSVFSDESGVGSLYLFDENNAFQVWSINFNDTHDTTRPACCGKWVEETNEANYSVKANTALSSNGGELCFQQTSSEIKCPPISTLAGTLLPPSELSDTMTAPVVPGFQIPQPGSALLAAWLPMPGTLPWELNVFYQIDSGDLIQYADATGTWVNTTLPAR</sequence>
<dbReference type="Gene3D" id="2.120.10.70">
    <property type="entry name" value="Fucose-specific lectin"/>
    <property type="match status" value="1"/>
</dbReference>
<keyword evidence="1" id="KW-1133">Transmembrane helix</keyword>
<organism evidence="2 3">
    <name type="scientific">Alectoria fallacina</name>
    <dbReference type="NCBI Taxonomy" id="1903189"/>
    <lineage>
        <taxon>Eukaryota</taxon>
        <taxon>Fungi</taxon>
        <taxon>Dikarya</taxon>
        <taxon>Ascomycota</taxon>
        <taxon>Pezizomycotina</taxon>
        <taxon>Lecanoromycetes</taxon>
        <taxon>OSLEUM clade</taxon>
        <taxon>Lecanoromycetidae</taxon>
        <taxon>Lecanorales</taxon>
        <taxon>Lecanorineae</taxon>
        <taxon>Parmeliaceae</taxon>
        <taxon>Alectoria</taxon>
    </lineage>
</organism>
<keyword evidence="3" id="KW-1185">Reference proteome</keyword>
<dbReference type="Proteomes" id="UP000664203">
    <property type="component" value="Unassembled WGS sequence"/>
</dbReference>
<gene>
    <name evidence="2" type="ORF">ALECFALPRED_010530</name>
</gene>
<keyword evidence="1" id="KW-0812">Transmembrane</keyword>
<comment type="caution">
    <text evidence="2">The sequence shown here is derived from an EMBL/GenBank/DDBJ whole genome shotgun (WGS) entry which is preliminary data.</text>
</comment>
<accession>A0A8H3EYZ6</accession>
<feature type="transmembrane region" description="Helical" evidence="1">
    <location>
        <begin position="92"/>
        <end position="115"/>
    </location>
</feature>
<dbReference type="OrthoDB" id="3923199at2759"/>
<name>A0A8H3EYZ6_9LECA</name>
<evidence type="ECO:0000256" key="1">
    <source>
        <dbReference type="SAM" id="Phobius"/>
    </source>
</evidence>
<keyword evidence="1" id="KW-0472">Membrane</keyword>